<organism evidence="7 8">
    <name type="scientific">Pararhodospirillum photometricum DSM 122</name>
    <dbReference type="NCBI Taxonomy" id="1150469"/>
    <lineage>
        <taxon>Bacteria</taxon>
        <taxon>Pseudomonadati</taxon>
        <taxon>Pseudomonadota</taxon>
        <taxon>Alphaproteobacteria</taxon>
        <taxon>Rhodospirillales</taxon>
        <taxon>Rhodospirillaceae</taxon>
        <taxon>Pararhodospirillum</taxon>
    </lineage>
</organism>
<evidence type="ECO:0000256" key="3">
    <source>
        <dbReference type="ARBA" id="ARBA00023163"/>
    </source>
</evidence>
<evidence type="ECO:0000256" key="1">
    <source>
        <dbReference type="ARBA" id="ARBA00023015"/>
    </source>
</evidence>
<dbReference type="PROSITE" id="PS50042">
    <property type="entry name" value="CNMP_BINDING_3"/>
    <property type="match status" value="1"/>
</dbReference>
<evidence type="ECO:0000313" key="8">
    <source>
        <dbReference type="Proteomes" id="UP000033220"/>
    </source>
</evidence>
<dbReference type="CDD" id="cd00038">
    <property type="entry name" value="CAP_ED"/>
    <property type="match status" value="1"/>
</dbReference>
<dbReference type="GO" id="GO:0003700">
    <property type="term" value="F:DNA-binding transcription factor activity"/>
    <property type="evidence" value="ECO:0007669"/>
    <property type="project" value="InterPro"/>
</dbReference>
<dbReference type="Pfam" id="PF13545">
    <property type="entry name" value="HTH_Crp_2"/>
    <property type="match status" value="1"/>
</dbReference>
<dbReference type="PROSITE" id="PS00042">
    <property type="entry name" value="HTH_CRP_1"/>
    <property type="match status" value="1"/>
</dbReference>
<evidence type="ECO:0000259" key="6">
    <source>
        <dbReference type="PROSITE" id="PS51063"/>
    </source>
</evidence>
<evidence type="ECO:0000256" key="4">
    <source>
        <dbReference type="SAM" id="MobiDB-lite"/>
    </source>
</evidence>
<dbReference type="Proteomes" id="UP000033220">
    <property type="component" value="Chromosome DSM 122"/>
</dbReference>
<dbReference type="Pfam" id="PF00027">
    <property type="entry name" value="cNMP_binding"/>
    <property type="match status" value="1"/>
</dbReference>
<dbReference type="PATRIC" id="fig|1150469.3.peg.3370"/>
<keyword evidence="8" id="KW-1185">Reference proteome</keyword>
<dbReference type="GO" id="GO:0003677">
    <property type="term" value="F:DNA binding"/>
    <property type="evidence" value="ECO:0007669"/>
    <property type="project" value="UniProtKB-KW"/>
</dbReference>
<evidence type="ECO:0000256" key="2">
    <source>
        <dbReference type="ARBA" id="ARBA00023125"/>
    </source>
</evidence>
<dbReference type="Gene3D" id="2.60.120.10">
    <property type="entry name" value="Jelly Rolls"/>
    <property type="match status" value="1"/>
</dbReference>
<dbReference type="SUPFAM" id="SSF46785">
    <property type="entry name" value="Winged helix' DNA-binding domain"/>
    <property type="match status" value="1"/>
</dbReference>
<dbReference type="InterPro" id="IPR018490">
    <property type="entry name" value="cNMP-bd_dom_sf"/>
</dbReference>
<name>H6SQ95_PARPM</name>
<dbReference type="InterPro" id="IPR012318">
    <property type="entry name" value="HTH_CRP"/>
</dbReference>
<dbReference type="PANTHER" id="PTHR24567">
    <property type="entry name" value="CRP FAMILY TRANSCRIPTIONAL REGULATORY PROTEIN"/>
    <property type="match status" value="1"/>
</dbReference>
<evidence type="ECO:0000259" key="5">
    <source>
        <dbReference type="PROSITE" id="PS50042"/>
    </source>
</evidence>
<dbReference type="InterPro" id="IPR014710">
    <property type="entry name" value="RmlC-like_jellyroll"/>
</dbReference>
<accession>H6SQ95</accession>
<dbReference type="HOGENOM" id="CLU_075053_0_4_5"/>
<dbReference type="eggNOG" id="COG0664">
    <property type="taxonomic scope" value="Bacteria"/>
</dbReference>
<dbReference type="InterPro" id="IPR036390">
    <property type="entry name" value="WH_DNA-bd_sf"/>
</dbReference>
<dbReference type="SUPFAM" id="SSF51206">
    <property type="entry name" value="cAMP-binding domain-like"/>
    <property type="match status" value="1"/>
</dbReference>
<dbReference type="PROSITE" id="PS51063">
    <property type="entry name" value="HTH_CRP_2"/>
    <property type="match status" value="1"/>
</dbReference>
<feature type="region of interest" description="Disordered" evidence="4">
    <location>
        <begin position="20"/>
        <end position="57"/>
    </location>
</feature>
<dbReference type="EMBL" id="HE663493">
    <property type="protein sequence ID" value="CCG09614.1"/>
    <property type="molecule type" value="Genomic_DNA"/>
</dbReference>
<feature type="domain" description="HTH crp-type" evidence="6">
    <location>
        <begin position="213"/>
        <end position="284"/>
    </location>
</feature>
<protein>
    <submittedName>
        <fullName evidence="7">Transcriptional regulator, Crp/Fnr family</fullName>
    </submittedName>
</protein>
<dbReference type="SMART" id="SM00100">
    <property type="entry name" value="cNMP"/>
    <property type="match status" value="1"/>
</dbReference>
<dbReference type="PRINTS" id="PR00034">
    <property type="entry name" value="HTHCRP"/>
</dbReference>
<dbReference type="KEGG" id="rpm:RSPPHO_02988"/>
<dbReference type="InterPro" id="IPR000595">
    <property type="entry name" value="cNMP-bd_dom"/>
</dbReference>
<keyword evidence="2" id="KW-0238">DNA-binding</keyword>
<keyword evidence="1" id="KW-0805">Transcription regulation</keyword>
<evidence type="ECO:0000313" key="7">
    <source>
        <dbReference type="EMBL" id="CCG09614.1"/>
    </source>
</evidence>
<dbReference type="InterPro" id="IPR018335">
    <property type="entry name" value="Tscrpt_reg_HTH_Crp-type_CS"/>
</dbReference>
<proteinExistence type="predicted"/>
<dbReference type="Gene3D" id="1.10.10.10">
    <property type="entry name" value="Winged helix-like DNA-binding domain superfamily/Winged helix DNA-binding domain"/>
    <property type="match status" value="1"/>
</dbReference>
<sequence length="295" mass="31789">MPHDGVGGCRADLLCRDRPGGLKPGSPGLDPGNGGRHHSAMVGKSGAPPGEPSSVKRSRIEAAWRGQAECSGCSLRDLALFADLQEADFNLIHLPIDELEVEAGTVLYNAGDEARALLTVRTGLVKLVQYLGDGSQRIVRLLRPGDTLGLEATLGESYEHTAVALRRVLLCRIPVDVVTRLSQETPRLHRQLMVRWHNTVRQADTWLTALSTGSAKARVARFLLDIPRERGAGGQPLCEILGREDIGAMLGVTTETASRVIAEFRRAGILVEQRPNVFVCDDAALRAVAGEDGRS</sequence>
<dbReference type="InterPro" id="IPR050397">
    <property type="entry name" value="Env_Response_Regulators"/>
</dbReference>
<reference evidence="7 8" key="1">
    <citation type="submission" date="2012-02" db="EMBL/GenBank/DDBJ databases">
        <title>Shotgun genome sequence of Phaeospirillum photometricum DSM 122.</title>
        <authorList>
            <person name="Duquesne K."/>
            <person name="Sturgis J."/>
        </authorList>
    </citation>
    <scope>NUCLEOTIDE SEQUENCE [LARGE SCALE GENOMIC DNA]</scope>
    <source>
        <strain evidence="8">DSM122</strain>
    </source>
</reference>
<dbReference type="AlphaFoldDB" id="H6SQ95"/>
<dbReference type="PANTHER" id="PTHR24567:SF75">
    <property type="entry name" value="FUMARATE AND NITRATE REDUCTION REGULATORY PROTEIN"/>
    <property type="match status" value="1"/>
</dbReference>
<dbReference type="GO" id="GO:0005829">
    <property type="term" value="C:cytosol"/>
    <property type="evidence" value="ECO:0007669"/>
    <property type="project" value="TreeGrafter"/>
</dbReference>
<gene>
    <name evidence="7" type="ORF">RSPPHO_02988</name>
</gene>
<feature type="domain" description="Cyclic nucleotide-binding" evidence="5">
    <location>
        <begin position="80"/>
        <end position="162"/>
    </location>
</feature>
<keyword evidence="3" id="KW-0804">Transcription</keyword>
<dbReference type="STRING" id="1150469.RSPPHO_02988"/>
<dbReference type="InterPro" id="IPR036388">
    <property type="entry name" value="WH-like_DNA-bd_sf"/>
</dbReference>